<dbReference type="Proteomes" id="UP001565369">
    <property type="component" value="Unassembled WGS sequence"/>
</dbReference>
<sequence>MPGPRDRGKSGYLQFPFFGFRMLNSILRFTEMRRTDLAEATLEGWARLDAAQRQRFFEAFVAAAVRLDKLELRAWLWRRLREPPLVAIDPARFTISDADIAHLLRTAGNAPGGEAAAGPDRDGADGG</sequence>
<dbReference type="EMBL" id="JBGBZJ010000003">
    <property type="protein sequence ID" value="MEY9454791.1"/>
    <property type="molecule type" value="Genomic_DNA"/>
</dbReference>
<organism evidence="1 2">
    <name type="scientific">Bradyrhizobium ottawaense</name>
    <dbReference type="NCBI Taxonomy" id="931866"/>
    <lineage>
        <taxon>Bacteria</taxon>
        <taxon>Pseudomonadati</taxon>
        <taxon>Pseudomonadota</taxon>
        <taxon>Alphaproteobacteria</taxon>
        <taxon>Hyphomicrobiales</taxon>
        <taxon>Nitrobacteraceae</taxon>
        <taxon>Bradyrhizobium</taxon>
    </lineage>
</organism>
<accession>A0ABV4FT60</accession>
<protein>
    <recommendedName>
        <fullName evidence="3">DUF1127 domain-containing protein</fullName>
    </recommendedName>
</protein>
<evidence type="ECO:0000313" key="2">
    <source>
        <dbReference type="Proteomes" id="UP001565369"/>
    </source>
</evidence>
<dbReference type="RefSeq" id="WP_370091494.1">
    <property type="nucleotide sequence ID" value="NZ_JBGBZG010000002.1"/>
</dbReference>
<keyword evidence="2" id="KW-1185">Reference proteome</keyword>
<gene>
    <name evidence="1" type="ORF">ABIG07_003739</name>
</gene>
<reference evidence="1 2" key="1">
    <citation type="submission" date="2024-07" db="EMBL/GenBank/DDBJ databases">
        <title>Genomic Encyclopedia of Type Strains, Phase V (KMG-V): Genome sequencing to study the core and pangenomes of soil and plant-associated prokaryotes.</title>
        <authorList>
            <person name="Whitman W."/>
        </authorList>
    </citation>
    <scope>NUCLEOTIDE SEQUENCE [LARGE SCALE GENOMIC DNA]</scope>
    <source>
        <strain evidence="1 2">USDA 152</strain>
    </source>
</reference>
<evidence type="ECO:0000313" key="1">
    <source>
        <dbReference type="EMBL" id="MEY9454791.1"/>
    </source>
</evidence>
<comment type="caution">
    <text evidence="1">The sequence shown here is derived from an EMBL/GenBank/DDBJ whole genome shotgun (WGS) entry which is preliminary data.</text>
</comment>
<proteinExistence type="predicted"/>
<name>A0ABV4FT60_9BRAD</name>
<evidence type="ECO:0008006" key="3">
    <source>
        <dbReference type="Google" id="ProtNLM"/>
    </source>
</evidence>